<evidence type="ECO:0000256" key="1">
    <source>
        <dbReference type="PROSITE-ProRule" id="PRU00339"/>
    </source>
</evidence>
<feature type="repeat" description="TPR" evidence="1">
    <location>
        <begin position="45"/>
        <end position="78"/>
    </location>
</feature>
<proteinExistence type="predicted"/>
<dbReference type="PANTHER" id="PTHR30032:SF4">
    <property type="entry name" value="AMIDASE ENHANCER"/>
    <property type="match status" value="1"/>
</dbReference>
<dbReference type="SMART" id="SM00028">
    <property type="entry name" value="TPR"/>
    <property type="match status" value="2"/>
</dbReference>
<feature type="domain" description="Tetratricopeptide SHNi-TPR" evidence="3">
    <location>
        <begin position="184"/>
        <end position="210"/>
    </location>
</feature>
<evidence type="ECO:0000259" key="3">
    <source>
        <dbReference type="Pfam" id="PF10516"/>
    </source>
</evidence>
<dbReference type="PANTHER" id="PTHR30032">
    <property type="entry name" value="N-ACETYLMURAMOYL-L-ALANINE AMIDASE-RELATED"/>
    <property type="match status" value="1"/>
</dbReference>
<evidence type="ECO:0000313" key="5">
    <source>
        <dbReference type="Proteomes" id="UP000006866"/>
    </source>
</evidence>
<dbReference type="GO" id="GO:0030288">
    <property type="term" value="C:outer membrane-bounded periplasmic space"/>
    <property type="evidence" value="ECO:0007669"/>
    <property type="project" value="TreeGrafter"/>
</dbReference>
<dbReference type="Gene3D" id="1.25.40.10">
    <property type="entry name" value="Tetratricopeptide repeat domain"/>
    <property type="match status" value="2"/>
</dbReference>
<dbReference type="InterPro" id="IPR013486">
    <property type="entry name" value="SpoIID/LytB"/>
</dbReference>
<dbReference type="NCBIfam" id="TIGR02669">
    <property type="entry name" value="SpoIID_LytB"/>
    <property type="match status" value="1"/>
</dbReference>
<evidence type="ECO:0000313" key="4">
    <source>
        <dbReference type="EMBL" id="ADO76958.1"/>
    </source>
</evidence>
<dbReference type="OrthoDB" id="9794671at2"/>
<dbReference type="HOGENOM" id="CLU_389698_0_0_9"/>
<feature type="domain" description="Sporulation stage II protein D amidase enhancer LytB N-terminal" evidence="2">
    <location>
        <begin position="412"/>
        <end position="497"/>
    </location>
</feature>
<dbReference type="STRING" id="572479.Hprae_0804"/>
<dbReference type="InterPro" id="IPR011990">
    <property type="entry name" value="TPR-like_helical_dom_sf"/>
</dbReference>
<dbReference type="Proteomes" id="UP000006866">
    <property type="component" value="Chromosome"/>
</dbReference>
<dbReference type="Pfam" id="PF08486">
    <property type="entry name" value="SpoIID"/>
    <property type="match status" value="1"/>
</dbReference>
<dbReference type="InterPro" id="IPR051922">
    <property type="entry name" value="Bact_Sporulation_Assoc"/>
</dbReference>
<name>E3DQY3_HALPG</name>
<reference evidence="5" key="1">
    <citation type="submission" date="2010-10" db="EMBL/GenBank/DDBJ databases">
        <title>The complete genome of Halanaerobium praevalens DSM 2228.</title>
        <authorList>
            <consortium name="US DOE Joint Genome Institute (JGI-PGF)"/>
            <person name="Lucas S."/>
            <person name="Copeland A."/>
            <person name="Lapidus A."/>
            <person name="Glavina del Rio T."/>
            <person name="Dalin E."/>
            <person name="Tice H."/>
            <person name="Bruce D."/>
            <person name="Goodwin L."/>
            <person name="Pitluck S."/>
            <person name="Kyrpides N."/>
            <person name="Mavromatis K."/>
            <person name="Ivanova N."/>
            <person name="Ovchinnikova G."/>
            <person name="Chertkov O."/>
            <person name="Detter J.C."/>
            <person name="Han C."/>
            <person name="Larimer F."/>
            <person name="Land M."/>
            <person name="Hauser L."/>
            <person name="Markowitz V."/>
            <person name="Cheng J.-F."/>
            <person name="Hugenholtz P."/>
            <person name="Woyke T."/>
            <person name="Wu D."/>
            <person name="Tindall B."/>
            <person name="Pomrenke H.G."/>
            <person name="Brambilla E."/>
            <person name="Klenk H.-P."/>
            <person name="Eisen J.A."/>
        </authorList>
    </citation>
    <scope>NUCLEOTIDE SEQUENCE [LARGE SCALE GENOMIC DNA]</scope>
    <source>
        <strain evidence="5">ATCC 33744 / DSM 2228 / GSL</strain>
    </source>
</reference>
<sequence>MSKKIRIIIITALLLGFLLPAADYYYELEQRSFLENVEAQQKNEVKNNLSLAQEAFYKGNYKKAEAYYKRAIKLDPFNFVSRRNLAVIYNDQNKLFAKNEILLELAILSGKNYDYLNLALNFYELNNIQASNFILSNKVEPDLENKYLSFQYYYYLIKNNLEIKNYNLAEKYIREIEKLEINKAEVYLLQAELNKKRKNFKQAYKDYQSSYQKQRSQSYLFKDMAEMLEKNGEELKAYKLWQQTLAYGFFEKLAKSRINYYQEEYPELVSESESSKKPVEIDPFSLEADWKKIDKIEESKQQKNLRIGLEEKKKQLVFQYSNSFSIVQADKILFRGEAKKNYLIKVEADDIYLIHKQEKIKLGSSQLEYQFYSKQENSSFYIYNINYGQGYFWQGKSNRQYRGQMIIKGRGDNFTLINHLGLTSYLSSVVPSEIYASWPLESLKAQAVAARSYTLSNLGRHKADGYDLCASVHCAAYKGVLSENSNTTKAVLATQAEKAIFGDKIIEAVFSSNSGGFTERSDQIWSQDLPYLRGSNQMKTQEFNFPLSPLELKSWLLAAPESYSKDYRSQNYRWQIKIPAQVIEYNSGLKNIKKIKINKRAKAGTITSLTIYGENGKKDYNVSQIRRVLGGLKNSRFYFDSHYNQANNLKDLYIYGSGWGHNLGLDQSAAAGMAAAGWDYQKIIKHFYAGVEIKN</sequence>
<dbReference type="InterPro" id="IPR013693">
    <property type="entry name" value="SpoIID/LytB_N"/>
</dbReference>
<dbReference type="AlphaFoldDB" id="E3DQY3"/>
<dbReference type="EMBL" id="CP002175">
    <property type="protein sequence ID" value="ADO76958.1"/>
    <property type="molecule type" value="Genomic_DNA"/>
</dbReference>
<dbReference type="KEGG" id="hpk:Hprae_0804"/>
<keyword evidence="1" id="KW-0802">TPR repeat</keyword>
<reference evidence="4 5" key="2">
    <citation type="journal article" date="2011" name="Stand. Genomic Sci.">
        <title>Complete genome sequence of the extremely halophilic Halanaerobium praevalens type strain (GSL).</title>
        <authorList>
            <person name="Ivanova N."/>
            <person name="Sikorski J."/>
            <person name="Chertkov O."/>
            <person name="Nolan M."/>
            <person name="Lucas S."/>
            <person name="Hammon N."/>
            <person name="Deshpande S."/>
            <person name="Cheng J.F."/>
            <person name="Tapia R."/>
            <person name="Han C."/>
            <person name="Goodwin L."/>
            <person name="Pitluck S."/>
            <person name="Huntemann M."/>
            <person name="Liolios K."/>
            <person name="Pagani I."/>
            <person name="Mavromatis K."/>
            <person name="Ovchinikova G."/>
            <person name="Pati A."/>
            <person name="Chen A."/>
            <person name="Palaniappan K."/>
            <person name="Land M."/>
            <person name="Hauser L."/>
            <person name="Brambilla E.M."/>
            <person name="Kannan K.P."/>
            <person name="Rohde M."/>
            <person name="Tindall B.J."/>
            <person name="Goker M."/>
            <person name="Detter J.C."/>
            <person name="Woyke T."/>
            <person name="Bristow J."/>
            <person name="Eisen J.A."/>
            <person name="Markowitz V."/>
            <person name="Hugenholtz P."/>
            <person name="Kyrpides N.C."/>
            <person name="Klenk H.P."/>
            <person name="Lapidus A."/>
        </authorList>
    </citation>
    <scope>NUCLEOTIDE SEQUENCE [LARGE SCALE GENOMIC DNA]</scope>
    <source>
        <strain evidence="5">ATCC 33744 / DSM 2228 / GSL</strain>
    </source>
</reference>
<dbReference type="SUPFAM" id="SSF48452">
    <property type="entry name" value="TPR-like"/>
    <property type="match status" value="1"/>
</dbReference>
<keyword evidence="5" id="KW-1185">Reference proteome</keyword>
<dbReference type="InterPro" id="IPR019544">
    <property type="entry name" value="Tetratricopeptide_SHNi-TPR_dom"/>
</dbReference>
<dbReference type="GO" id="GO:0030435">
    <property type="term" value="P:sporulation resulting in formation of a cellular spore"/>
    <property type="evidence" value="ECO:0007669"/>
    <property type="project" value="InterPro"/>
</dbReference>
<dbReference type="eggNOG" id="COG0457">
    <property type="taxonomic scope" value="Bacteria"/>
</dbReference>
<gene>
    <name evidence="4" type="ordered locus">Hprae_0804</name>
</gene>
<organism evidence="4 5">
    <name type="scientific">Halanaerobium praevalens (strain ATCC 33744 / DSM 2228 / GSL)</name>
    <dbReference type="NCBI Taxonomy" id="572479"/>
    <lineage>
        <taxon>Bacteria</taxon>
        <taxon>Bacillati</taxon>
        <taxon>Bacillota</taxon>
        <taxon>Clostridia</taxon>
        <taxon>Halanaerobiales</taxon>
        <taxon>Halanaerobiaceae</taxon>
        <taxon>Halanaerobium</taxon>
    </lineage>
</organism>
<evidence type="ECO:0000259" key="2">
    <source>
        <dbReference type="Pfam" id="PF08486"/>
    </source>
</evidence>
<dbReference type="RefSeq" id="WP_014552991.1">
    <property type="nucleotide sequence ID" value="NC_017455.1"/>
</dbReference>
<dbReference type="eggNOG" id="COG2385">
    <property type="taxonomic scope" value="Bacteria"/>
</dbReference>
<dbReference type="Pfam" id="PF10516">
    <property type="entry name" value="SHNi-TPR"/>
    <property type="match status" value="1"/>
</dbReference>
<dbReference type="PATRIC" id="fig|572479.3.peg.812"/>
<accession>E3DQY3</accession>
<dbReference type="PROSITE" id="PS50005">
    <property type="entry name" value="TPR"/>
    <property type="match status" value="1"/>
</dbReference>
<dbReference type="InterPro" id="IPR019734">
    <property type="entry name" value="TPR_rpt"/>
</dbReference>
<protein>
    <submittedName>
        <fullName evidence="4">SpoIID/LytB domain protein</fullName>
    </submittedName>
</protein>